<keyword evidence="3" id="KW-1185">Reference proteome</keyword>
<keyword evidence="1" id="KW-0812">Transmembrane</keyword>
<dbReference type="Proteomes" id="UP001382727">
    <property type="component" value="Chromosome"/>
</dbReference>
<name>A0ABZ2MHA6_9MICO</name>
<evidence type="ECO:0000256" key="1">
    <source>
        <dbReference type="SAM" id="Phobius"/>
    </source>
</evidence>
<reference evidence="2 3" key="1">
    <citation type="submission" date="2024-02" db="EMBL/GenBank/DDBJ databases">
        <title>Janibacter sp. nov., isolated from gut of marine sandworm.</title>
        <authorList>
            <person name="Kim B."/>
            <person name="Jun M.O."/>
            <person name="Shin N.-R."/>
        </authorList>
    </citation>
    <scope>NUCLEOTIDE SEQUENCE [LARGE SCALE GENOMIC DNA]</scope>
    <source>
        <strain evidence="2 3">A1S7</strain>
    </source>
</reference>
<keyword evidence="1" id="KW-0472">Membrane</keyword>
<organism evidence="2 3">
    <name type="scientific">Janibacter alittae</name>
    <dbReference type="NCBI Taxonomy" id="3115209"/>
    <lineage>
        <taxon>Bacteria</taxon>
        <taxon>Bacillati</taxon>
        <taxon>Actinomycetota</taxon>
        <taxon>Actinomycetes</taxon>
        <taxon>Micrococcales</taxon>
        <taxon>Intrasporangiaceae</taxon>
        <taxon>Janibacter</taxon>
    </lineage>
</organism>
<feature type="transmembrane region" description="Helical" evidence="1">
    <location>
        <begin position="21"/>
        <end position="42"/>
    </location>
</feature>
<dbReference type="EMBL" id="CP144913">
    <property type="protein sequence ID" value="WXB76407.1"/>
    <property type="molecule type" value="Genomic_DNA"/>
</dbReference>
<accession>A0ABZ2MHA6</accession>
<evidence type="ECO:0000313" key="2">
    <source>
        <dbReference type="EMBL" id="WXB76407.1"/>
    </source>
</evidence>
<evidence type="ECO:0000313" key="3">
    <source>
        <dbReference type="Proteomes" id="UP001382727"/>
    </source>
</evidence>
<protein>
    <submittedName>
        <fullName evidence="2">Uncharacterized protein</fullName>
    </submittedName>
</protein>
<gene>
    <name evidence="2" type="ORF">V1351_15905</name>
</gene>
<dbReference type="RefSeq" id="WP_338749355.1">
    <property type="nucleotide sequence ID" value="NZ_CP144913.1"/>
</dbReference>
<proteinExistence type="predicted"/>
<keyword evidence="1" id="KW-1133">Transmembrane helix</keyword>
<sequence length="186" mass="19673">MARRRTIRRRTSLDRAHRTGTTLSSVLFLVALISIGVGSYAWQLDRNPPTRVVADDPVPLGGTPLFDPGVTLFVHEGGLEGSRPDQWGCALSTSDGRRTLNEPGDVERTGTRVQEGQALVPALVIGKTSGGDRLSCTRLPTGVAVWSLPTEAGYPRIPMALVVGGVALAGTGALIHPRSRGLTPFA</sequence>